<dbReference type="Gene3D" id="1.25.40.10">
    <property type="entry name" value="Tetratricopeptide repeat domain"/>
    <property type="match status" value="1"/>
</dbReference>
<dbReference type="SUPFAM" id="SSF48452">
    <property type="entry name" value="TPR-like"/>
    <property type="match status" value="1"/>
</dbReference>
<gene>
    <name evidence="1" type="ORF">ACFL27_27855</name>
</gene>
<accession>A0ABV6Z6F4</accession>
<name>A0ABV6Z6F4_UNCC1</name>
<keyword evidence="2" id="KW-1185">Reference proteome</keyword>
<protein>
    <recommendedName>
        <fullName evidence="3">Tetratricopeptide repeat protein</fullName>
    </recommendedName>
</protein>
<dbReference type="EMBL" id="JBHPBY010000682">
    <property type="protein sequence ID" value="MFC1854018.1"/>
    <property type="molecule type" value="Genomic_DNA"/>
</dbReference>
<dbReference type="InterPro" id="IPR011990">
    <property type="entry name" value="TPR-like_helical_dom_sf"/>
</dbReference>
<dbReference type="Proteomes" id="UP001594351">
    <property type="component" value="Unassembled WGS sequence"/>
</dbReference>
<comment type="caution">
    <text evidence="1">The sequence shown here is derived from an EMBL/GenBank/DDBJ whole genome shotgun (WGS) entry which is preliminary data.</text>
</comment>
<evidence type="ECO:0008006" key="3">
    <source>
        <dbReference type="Google" id="ProtNLM"/>
    </source>
</evidence>
<sequence>MDSDYHLVDYLSYMADLCYVLRQYDEALSWAEEAKHLAEKTNRTQAQFFIQLLAEKLNLRKTRHEQQKIETLQELNKMIMETTSESVRALLNLELYHLSQSYEHGQEALQLYQSVVKKDPTYLNKQKLQLLKVSLSPLI</sequence>
<proteinExistence type="predicted"/>
<evidence type="ECO:0000313" key="1">
    <source>
        <dbReference type="EMBL" id="MFC1854018.1"/>
    </source>
</evidence>
<organism evidence="1 2">
    <name type="scientific">candidate division CSSED10-310 bacterium</name>
    <dbReference type="NCBI Taxonomy" id="2855610"/>
    <lineage>
        <taxon>Bacteria</taxon>
        <taxon>Bacteria division CSSED10-310</taxon>
    </lineage>
</organism>
<reference evidence="1 2" key="1">
    <citation type="submission" date="2024-09" db="EMBL/GenBank/DDBJ databases">
        <title>Laminarin stimulates single cell rates of sulfate reduction while oxygen inhibits transcriptomic activity in coastal marine sediment.</title>
        <authorList>
            <person name="Lindsay M."/>
            <person name="Orcutt B."/>
            <person name="Emerson D."/>
            <person name="Stepanauskas R."/>
            <person name="D'Angelo T."/>
        </authorList>
    </citation>
    <scope>NUCLEOTIDE SEQUENCE [LARGE SCALE GENOMIC DNA]</scope>
    <source>
        <strain evidence="1">SAG AM-311-K15</strain>
    </source>
</reference>
<evidence type="ECO:0000313" key="2">
    <source>
        <dbReference type="Proteomes" id="UP001594351"/>
    </source>
</evidence>